<dbReference type="EMBL" id="JABWDY010018672">
    <property type="protein sequence ID" value="KAF5194463.1"/>
    <property type="molecule type" value="Genomic_DNA"/>
</dbReference>
<accession>A0A7J6WBY1</accession>
<reference evidence="1 2" key="1">
    <citation type="submission" date="2020-06" db="EMBL/GenBank/DDBJ databases">
        <title>Transcriptomic and genomic resources for Thalictrum thalictroides and T. hernandezii: Facilitating candidate gene discovery in an emerging model plant lineage.</title>
        <authorList>
            <person name="Arias T."/>
            <person name="Riano-Pachon D.M."/>
            <person name="Di Stilio V.S."/>
        </authorList>
    </citation>
    <scope>NUCLEOTIDE SEQUENCE [LARGE SCALE GENOMIC DNA]</scope>
    <source>
        <strain evidence="2">cv. WT478/WT964</strain>
        <tissue evidence="1">Leaves</tissue>
    </source>
</reference>
<comment type="caution">
    <text evidence="1">The sequence shown here is derived from an EMBL/GenBank/DDBJ whole genome shotgun (WGS) entry which is preliminary data.</text>
</comment>
<dbReference type="Proteomes" id="UP000554482">
    <property type="component" value="Unassembled WGS sequence"/>
</dbReference>
<sequence>MELSVVAVPWRSLVRHSSNTSSVRYVISLTSSNQTLTPLLMFCFSSASSSTALRISKVFLRLLISSSTPNNSLTSCSACCKPNETNCSKTVETSTSAMFFC</sequence>
<organism evidence="1 2">
    <name type="scientific">Thalictrum thalictroides</name>
    <name type="common">Rue-anemone</name>
    <name type="synonym">Anemone thalictroides</name>
    <dbReference type="NCBI Taxonomy" id="46969"/>
    <lineage>
        <taxon>Eukaryota</taxon>
        <taxon>Viridiplantae</taxon>
        <taxon>Streptophyta</taxon>
        <taxon>Embryophyta</taxon>
        <taxon>Tracheophyta</taxon>
        <taxon>Spermatophyta</taxon>
        <taxon>Magnoliopsida</taxon>
        <taxon>Ranunculales</taxon>
        <taxon>Ranunculaceae</taxon>
        <taxon>Thalictroideae</taxon>
        <taxon>Thalictrum</taxon>
    </lineage>
</organism>
<dbReference type="AlphaFoldDB" id="A0A7J6WBY1"/>
<name>A0A7J6WBY1_THATH</name>
<protein>
    <submittedName>
        <fullName evidence="1">Uncharacterized protein</fullName>
    </submittedName>
</protein>
<gene>
    <name evidence="1" type="ORF">FRX31_015950</name>
</gene>
<evidence type="ECO:0000313" key="1">
    <source>
        <dbReference type="EMBL" id="KAF5194463.1"/>
    </source>
</evidence>
<proteinExistence type="predicted"/>
<keyword evidence="2" id="KW-1185">Reference proteome</keyword>
<evidence type="ECO:0000313" key="2">
    <source>
        <dbReference type="Proteomes" id="UP000554482"/>
    </source>
</evidence>